<evidence type="ECO:0000256" key="7">
    <source>
        <dbReference type="ARBA" id="ARBA00023014"/>
    </source>
</evidence>
<keyword evidence="3" id="KW-0808">Transferase</keyword>
<dbReference type="PROSITE" id="PS51332">
    <property type="entry name" value="B12_BINDING"/>
    <property type="match status" value="1"/>
</dbReference>
<evidence type="ECO:0000256" key="8">
    <source>
        <dbReference type="SAM" id="Phobius"/>
    </source>
</evidence>
<evidence type="ECO:0000256" key="3">
    <source>
        <dbReference type="ARBA" id="ARBA00022679"/>
    </source>
</evidence>
<feature type="domain" description="Radical SAM core" evidence="10">
    <location>
        <begin position="189"/>
        <end position="410"/>
    </location>
</feature>
<keyword evidence="6" id="KW-0408">Iron</keyword>
<keyword evidence="8" id="KW-1133">Transmembrane helix</keyword>
<reference evidence="11" key="1">
    <citation type="submission" date="2020-07" db="EMBL/GenBank/DDBJ databases">
        <title>Huge and variable diversity of episymbiotic CPR bacteria and DPANN archaea in groundwater ecosystems.</title>
        <authorList>
            <person name="He C.Y."/>
            <person name="Keren R."/>
            <person name="Whittaker M."/>
            <person name="Farag I.F."/>
            <person name="Doudna J."/>
            <person name="Cate J.H.D."/>
            <person name="Banfield J.F."/>
        </authorList>
    </citation>
    <scope>NUCLEOTIDE SEQUENCE</scope>
    <source>
        <strain evidence="11">NC_groundwater_1664_Pr3_B-0.1um_52_9</strain>
    </source>
</reference>
<keyword evidence="5" id="KW-0479">Metal-binding</keyword>
<dbReference type="SFLD" id="SFLDG01123">
    <property type="entry name" value="methyltransferase_(Class_B)"/>
    <property type="match status" value="1"/>
</dbReference>
<dbReference type="Gene3D" id="3.40.50.280">
    <property type="entry name" value="Cobalamin-binding domain"/>
    <property type="match status" value="1"/>
</dbReference>
<dbReference type="Gene3D" id="3.80.30.20">
    <property type="entry name" value="tm_1862 like domain"/>
    <property type="match status" value="1"/>
</dbReference>
<keyword evidence="8" id="KW-0812">Transmembrane</keyword>
<dbReference type="InterPro" id="IPR058240">
    <property type="entry name" value="rSAM_sf"/>
</dbReference>
<dbReference type="PANTHER" id="PTHR43409:SF7">
    <property type="entry name" value="BLL1977 PROTEIN"/>
    <property type="match status" value="1"/>
</dbReference>
<dbReference type="GO" id="GO:0031419">
    <property type="term" value="F:cobalamin binding"/>
    <property type="evidence" value="ECO:0007669"/>
    <property type="project" value="InterPro"/>
</dbReference>
<sequence>MFKHALCLHPYYRDSHSGSLGLAVFPPTGLEYIAAALEPHVDRVTVLDLRIPGPMRNLATLKKFVADEIDLLCISVNWEYQFSEVCELVNSLPGSVFTVIGGKQATDYVEEVFDLCPGVDIIVRGEGEEAIAEIAKGFRSEDVDGISYRNGSEVTHNPKRTLQKVDSYRFPNRELRQQKYHFNIGGFALRGEEFDIIVTARGCPYQCKFCTFTLNPWGQKRVYSARSIESVMDEIRGISAGIILIADEDFFVNPARAKAICERIVAEGIEKRFLVQARIEIFKHPEVLEAAEKAGIKMFLLGIESPTDRILEQLNKGFDTAVVRNAFETFRKYPFYYHGYFIYGNVTETDEEMMQIPVFAKELGLDSITYQKLRIEKYSPLKELVEATPGYYIGDDRILYREGAGRPGLKRISSRITRKFYTPAQVLGIAWKVFRIRLFTTRNIAPLLLALPIVLGHTIGRKVDKKLRRFQFWRLLLARTRMAQGPT</sequence>
<evidence type="ECO:0000259" key="9">
    <source>
        <dbReference type="PROSITE" id="PS51332"/>
    </source>
</evidence>
<dbReference type="PROSITE" id="PS51918">
    <property type="entry name" value="RADICAL_SAM"/>
    <property type="match status" value="1"/>
</dbReference>
<feature type="transmembrane region" description="Helical" evidence="8">
    <location>
        <begin position="444"/>
        <end position="460"/>
    </location>
</feature>
<keyword evidence="2" id="KW-0489">Methyltransferase</keyword>
<dbReference type="SFLD" id="SFLDS00029">
    <property type="entry name" value="Radical_SAM"/>
    <property type="match status" value="1"/>
</dbReference>
<dbReference type="EMBL" id="JACRDE010000132">
    <property type="protein sequence ID" value="MBI5248730.1"/>
    <property type="molecule type" value="Genomic_DNA"/>
</dbReference>
<dbReference type="PANTHER" id="PTHR43409">
    <property type="entry name" value="ANAEROBIC MAGNESIUM-PROTOPORPHYRIN IX MONOMETHYL ESTER CYCLASE-RELATED"/>
    <property type="match status" value="1"/>
</dbReference>
<protein>
    <submittedName>
        <fullName evidence="11">B12-binding domain-containing radical SAM protein</fullName>
    </submittedName>
</protein>
<keyword evidence="8" id="KW-0472">Membrane</keyword>
<dbReference type="SMART" id="SM00729">
    <property type="entry name" value="Elp3"/>
    <property type="match status" value="1"/>
</dbReference>
<dbReference type="Proteomes" id="UP000807825">
    <property type="component" value="Unassembled WGS sequence"/>
</dbReference>
<evidence type="ECO:0000256" key="4">
    <source>
        <dbReference type="ARBA" id="ARBA00022691"/>
    </source>
</evidence>
<comment type="caution">
    <text evidence="11">The sequence shown here is derived from an EMBL/GenBank/DDBJ whole genome shotgun (WGS) entry which is preliminary data.</text>
</comment>
<dbReference type="GO" id="GO:0003824">
    <property type="term" value="F:catalytic activity"/>
    <property type="evidence" value="ECO:0007669"/>
    <property type="project" value="InterPro"/>
</dbReference>
<dbReference type="InterPro" id="IPR023404">
    <property type="entry name" value="rSAM_horseshoe"/>
</dbReference>
<evidence type="ECO:0000256" key="1">
    <source>
        <dbReference type="ARBA" id="ARBA00001966"/>
    </source>
</evidence>
<organism evidence="11 12">
    <name type="scientific">Desulfomonile tiedjei</name>
    <dbReference type="NCBI Taxonomy" id="2358"/>
    <lineage>
        <taxon>Bacteria</taxon>
        <taxon>Pseudomonadati</taxon>
        <taxon>Thermodesulfobacteriota</taxon>
        <taxon>Desulfomonilia</taxon>
        <taxon>Desulfomonilales</taxon>
        <taxon>Desulfomonilaceae</taxon>
        <taxon>Desulfomonile</taxon>
    </lineage>
</organism>
<dbReference type="GO" id="GO:0051539">
    <property type="term" value="F:4 iron, 4 sulfur cluster binding"/>
    <property type="evidence" value="ECO:0007669"/>
    <property type="project" value="UniProtKB-KW"/>
</dbReference>
<dbReference type="InterPro" id="IPR034466">
    <property type="entry name" value="Methyltransferase_Class_B"/>
</dbReference>
<dbReference type="CDD" id="cd02068">
    <property type="entry name" value="radical_SAM_B12_BD"/>
    <property type="match status" value="1"/>
</dbReference>
<accession>A0A9D6Z2G3</accession>
<keyword evidence="7" id="KW-0411">Iron-sulfur</keyword>
<evidence type="ECO:0000256" key="2">
    <source>
        <dbReference type="ARBA" id="ARBA00022603"/>
    </source>
</evidence>
<dbReference type="InterPro" id="IPR007197">
    <property type="entry name" value="rSAM"/>
</dbReference>
<dbReference type="InterPro" id="IPR006158">
    <property type="entry name" value="Cobalamin-bd"/>
</dbReference>
<dbReference type="SUPFAM" id="SSF102114">
    <property type="entry name" value="Radical SAM enzymes"/>
    <property type="match status" value="1"/>
</dbReference>
<evidence type="ECO:0000313" key="12">
    <source>
        <dbReference type="Proteomes" id="UP000807825"/>
    </source>
</evidence>
<comment type="cofactor">
    <cofactor evidence="1">
        <name>[4Fe-4S] cluster</name>
        <dbReference type="ChEBI" id="CHEBI:49883"/>
    </cofactor>
</comment>
<name>A0A9D6Z2G3_9BACT</name>
<dbReference type="SFLD" id="SFLDG01082">
    <property type="entry name" value="B12-binding_domain_containing"/>
    <property type="match status" value="1"/>
</dbReference>
<dbReference type="AlphaFoldDB" id="A0A9D6Z2G3"/>
<dbReference type="InterPro" id="IPR051198">
    <property type="entry name" value="BchE-like"/>
</dbReference>
<evidence type="ECO:0000256" key="5">
    <source>
        <dbReference type="ARBA" id="ARBA00022723"/>
    </source>
</evidence>
<evidence type="ECO:0000313" key="11">
    <source>
        <dbReference type="EMBL" id="MBI5248730.1"/>
    </source>
</evidence>
<evidence type="ECO:0000256" key="6">
    <source>
        <dbReference type="ARBA" id="ARBA00023004"/>
    </source>
</evidence>
<dbReference type="Pfam" id="PF04055">
    <property type="entry name" value="Radical_SAM"/>
    <property type="match status" value="1"/>
</dbReference>
<dbReference type="Pfam" id="PF02310">
    <property type="entry name" value="B12-binding"/>
    <property type="match status" value="1"/>
</dbReference>
<dbReference type="InterPro" id="IPR006638">
    <property type="entry name" value="Elp3/MiaA/NifB-like_rSAM"/>
</dbReference>
<keyword evidence="4" id="KW-0949">S-adenosyl-L-methionine</keyword>
<feature type="domain" description="B12-binding" evidence="9">
    <location>
        <begin position="3"/>
        <end position="145"/>
    </location>
</feature>
<proteinExistence type="predicted"/>
<evidence type="ECO:0000259" key="10">
    <source>
        <dbReference type="PROSITE" id="PS51918"/>
    </source>
</evidence>
<gene>
    <name evidence="11" type="ORF">HY912_04480</name>
</gene>
<dbReference type="GO" id="GO:0046872">
    <property type="term" value="F:metal ion binding"/>
    <property type="evidence" value="ECO:0007669"/>
    <property type="project" value="UniProtKB-KW"/>
</dbReference>